<organism evidence="2 3">
    <name type="scientific">Cystobacter fuscus</name>
    <dbReference type="NCBI Taxonomy" id="43"/>
    <lineage>
        <taxon>Bacteria</taxon>
        <taxon>Pseudomonadati</taxon>
        <taxon>Myxococcota</taxon>
        <taxon>Myxococcia</taxon>
        <taxon>Myxococcales</taxon>
        <taxon>Cystobacterineae</taxon>
        <taxon>Archangiaceae</taxon>
        <taxon>Cystobacter</taxon>
    </lineage>
</organism>
<dbReference type="Proteomes" id="UP000217257">
    <property type="component" value="Chromosome"/>
</dbReference>
<dbReference type="AlphaFoldDB" id="A0A250ITV3"/>
<evidence type="ECO:0000313" key="2">
    <source>
        <dbReference type="EMBL" id="ATB34698.1"/>
    </source>
</evidence>
<feature type="signal peptide" evidence="1">
    <location>
        <begin position="1"/>
        <end position="24"/>
    </location>
</feature>
<proteinExistence type="predicted"/>
<dbReference type="EMBL" id="CP022098">
    <property type="protein sequence ID" value="ATB34698.1"/>
    <property type="molecule type" value="Genomic_DNA"/>
</dbReference>
<name>A0A250ITV3_9BACT</name>
<keyword evidence="1" id="KW-0732">Signal</keyword>
<sequence>MSRAVRTVGRAWALLVALSLPALAGDGGTPVPARFAWPKLQVLEQVESNEIVEAGGVPVALRAVHVKESARELVQRFADAFRDGGLYVPPGKEQPQLASNAAMLTAVDPRRRITYTVILQPQPDGTTTLYLGEANHALARAPGTETDFAPLPPGAQGVLRINSEGSRTLTFHVPLTGEQVRTFYDGALAKAGWKRGDEAGVYTRAGEELRLVHEPGEGGQRTVVLLLQARAR</sequence>
<dbReference type="KEGG" id="cfus:CYFUS_000105"/>
<feature type="chain" id="PRO_5012468013" evidence="1">
    <location>
        <begin position="25"/>
        <end position="232"/>
    </location>
</feature>
<reference evidence="2 3" key="1">
    <citation type="submission" date="2017-06" db="EMBL/GenBank/DDBJ databases">
        <title>Sequencing and comparative analysis of myxobacterial genomes.</title>
        <authorList>
            <person name="Rupp O."/>
            <person name="Goesmann A."/>
            <person name="Sogaard-Andersen L."/>
        </authorList>
    </citation>
    <scope>NUCLEOTIDE SEQUENCE [LARGE SCALE GENOMIC DNA]</scope>
    <source>
        <strain evidence="2 3">DSM 52655</strain>
    </source>
</reference>
<evidence type="ECO:0000256" key="1">
    <source>
        <dbReference type="SAM" id="SignalP"/>
    </source>
</evidence>
<protein>
    <submittedName>
        <fullName evidence="2">Uncharacterized protein</fullName>
    </submittedName>
</protein>
<gene>
    <name evidence="2" type="ORF">CYFUS_000105</name>
</gene>
<accession>A0A250ITV3</accession>
<evidence type="ECO:0000313" key="3">
    <source>
        <dbReference type="Proteomes" id="UP000217257"/>
    </source>
</evidence>